<dbReference type="InterPro" id="IPR050259">
    <property type="entry name" value="SDR"/>
</dbReference>
<comment type="similarity">
    <text evidence="1">Belongs to the short-chain dehydrogenases/reductases (SDR) family.</text>
</comment>
<evidence type="ECO:0000256" key="1">
    <source>
        <dbReference type="ARBA" id="ARBA00006484"/>
    </source>
</evidence>
<dbReference type="Gene3D" id="3.40.50.720">
    <property type="entry name" value="NAD(P)-binding Rossmann-like Domain"/>
    <property type="match status" value="1"/>
</dbReference>
<dbReference type="Pfam" id="PF13561">
    <property type="entry name" value="adh_short_C2"/>
    <property type="match status" value="1"/>
</dbReference>
<organism evidence="2 3">
    <name type="scientific">Novosphingobium sediminicola</name>
    <dbReference type="NCBI Taxonomy" id="563162"/>
    <lineage>
        <taxon>Bacteria</taxon>
        <taxon>Pseudomonadati</taxon>
        <taxon>Pseudomonadota</taxon>
        <taxon>Alphaproteobacteria</taxon>
        <taxon>Sphingomonadales</taxon>
        <taxon>Sphingomonadaceae</taxon>
        <taxon>Novosphingobium</taxon>
    </lineage>
</organism>
<dbReference type="EC" id="1.1.1.100" evidence="2"/>
<dbReference type="PRINTS" id="PR00081">
    <property type="entry name" value="GDHRDH"/>
</dbReference>
<reference evidence="2 3" key="1">
    <citation type="submission" date="2020-08" db="EMBL/GenBank/DDBJ databases">
        <title>Genomic Encyclopedia of Type Strains, Phase IV (KMG-IV): sequencing the most valuable type-strain genomes for metagenomic binning, comparative biology and taxonomic classification.</title>
        <authorList>
            <person name="Goeker M."/>
        </authorList>
    </citation>
    <scope>NUCLEOTIDE SEQUENCE [LARGE SCALE GENOMIC DNA]</scope>
    <source>
        <strain evidence="2 3">DSM 27057</strain>
    </source>
</reference>
<proteinExistence type="inferred from homology"/>
<evidence type="ECO:0000313" key="3">
    <source>
        <dbReference type="Proteomes" id="UP000548867"/>
    </source>
</evidence>
<comment type="caution">
    <text evidence="2">The sequence shown here is derived from an EMBL/GenBank/DDBJ whole genome shotgun (WGS) entry which is preliminary data.</text>
</comment>
<sequence>MDLGIAGRRAIICASSKGLGLACATSLAREGAVVWINGRDDGRLQSAAQSIFEATGATVRRVVGDMNTADGRAAVLAACPDPDILINNNHGPRNGHQEELSDEDWLSAVNNNMLSPIAMIRAVAGGMRARGFGRIVNITSAQVKSPTVDMGLSVAARAGLMALAKAAQFDTVAENVTINNLLPGPFRTDRLAGLAQRRAASENIDIEEAYRRIGQRGPAGRIGDPAEFGDACAFLCSAQAGYISGQSLAIDGGAYRGLF</sequence>
<name>A0A7W6G6X7_9SPHN</name>
<protein>
    <submittedName>
        <fullName evidence="2">3-oxoacyl-[acyl-carrier protein] reductase</fullName>
        <ecNumber evidence="2">1.1.1.100</ecNumber>
    </submittedName>
</protein>
<keyword evidence="2" id="KW-0560">Oxidoreductase</keyword>
<dbReference type="RefSeq" id="WP_183626411.1">
    <property type="nucleotide sequence ID" value="NZ_JACIDX010000010.1"/>
</dbReference>
<keyword evidence="3" id="KW-1185">Reference proteome</keyword>
<dbReference type="Proteomes" id="UP000548867">
    <property type="component" value="Unassembled WGS sequence"/>
</dbReference>
<dbReference type="PANTHER" id="PTHR42879">
    <property type="entry name" value="3-OXOACYL-(ACYL-CARRIER-PROTEIN) REDUCTASE"/>
    <property type="match status" value="1"/>
</dbReference>
<dbReference type="InterPro" id="IPR002347">
    <property type="entry name" value="SDR_fam"/>
</dbReference>
<accession>A0A7W6G6X7</accession>
<dbReference type="InterPro" id="IPR036291">
    <property type="entry name" value="NAD(P)-bd_dom_sf"/>
</dbReference>
<dbReference type="EMBL" id="JACIDX010000010">
    <property type="protein sequence ID" value="MBB3955798.1"/>
    <property type="molecule type" value="Genomic_DNA"/>
</dbReference>
<dbReference type="PANTHER" id="PTHR42879:SF6">
    <property type="entry name" value="NADPH-DEPENDENT REDUCTASE BACG"/>
    <property type="match status" value="1"/>
</dbReference>
<dbReference type="AlphaFoldDB" id="A0A7W6G6X7"/>
<dbReference type="SUPFAM" id="SSF51735">
    <property type="entry name" value="NAD(P)-binding Rossmann-fold domains"/>
    <property type="match status" value="1"/>
</dbReference>
<dbReference type="GO" id="GO:0004316">
    <property type="term" value="F:3-oxoacyl-[acyl-carrier-protein] reductase (NADPH) activity"/>
    <property type="evidence" value="ECO:0007669"/>
    <property type="project" value="UniProtKB-EC"/>
</dbReference>
<evidence type="ECO:0000313" key="2">
    <source>
        <dbReference type="EMBL" id="MBB3955798.1"/>
    </source>
</evidence>
<gene>
    <name evidence="2" type="ORF">GGR38_002754</name>
</gene>